<dbReference type="PANTHER" id="PTHR33164">
    <property type="entry name" value="TRANSCRIPTIONAL REGULATOR, MARR FAMILY"/>
    <property type="match status" value="1"/>
</dbReference>
<name>A0ABP7FZN4_9ACTN</name>
<evidence type="ECO:0000259" key="2">
    <source>
        <dbReference type="PROSITE" id="PS50995"/>
    </source>
</evidence>
<dbReference type="PANTHER" id="PTHR33164:SF43">
    <property type="entry name" value="HTH-TYPE TRANSCRIPTIONAL REPRESSOR YETL"/>
    <property type="match status" value="1"/>
</dbReference>
<reference evidence="4" key="1">
    <citation type="journal article" date="2019" name="Int. J. Syst. Evol. Microbiol.">
        <title>The Global Catalogue of Microorganisms (GCM) 10K type strain sequencing project: providing services to taxonomists for standard genome sequencing and annotation.</title>
        <authorList>
            <consortium name="The Broad Institute Genomics Platform"/>
            <consortium name="The Broad Institute Genome Sequencing Center for Infectious Disease"/>
            <person name="Wu L."/>
            <person name="Ma J."/>
        </authorList>
    </citation>
    <scope>NUCLEOTIDE SEQUENCE [LARGE SCALE GENOMIC DNA]</scope>
    <source>
        <strain evidence="4">JCM 17137</strain>
    </source>
</reference>
<dbReference type="InterPro" id="IPR036390">
    <property type="entry name" value="WH_DNA-bd_sf"/>
</dbReference>
<dbReference type="InterPro" id="IPR039422">
    <property type="entry name" value="MarR/SlyA-like"/>
</dbReference>
<feature type="region of interest" description="Disordered" evidence="1">
    <location>
        <begin position="1"/>
        <end position="22"/>
    </location>
</feature>
<dbReference type="Proteomes" id="UP001500908">
    <property type="component" value="Unassembled WGS sequence"/>
</dbReference>
<dbReference type="InterPro" id="IPR036388">
    <property type="entry name" value="WH-like_DNA-bd_sf"/>
</dbReference>
<keyword evidence="4" id="KW-1185">Reference proteome</keyword>
<protein>
    <submittedName>
        <fullName evidence="3">MarR family transcriptional regulator</fullName>
    </submittedName>
</protein>
<dbReference type="InterPro" id="IPR000835">
    <property type="entry name" value="HTH_MarR-typ"/>
</dbReference>
<dbReference type="EMBL" id="BAABDD010000016">
    <property type="protein sequence ID" value="GAA3751313.1"/>
    <property type="molecule type" value="Genomic_DNA"/>
</dbReference>
<dbReference type="SMART" id="SM00347">
    <property type="entry name" value="HTH_MARR"/>
    <property type="match status" value="1"/>
</dbReference>
<dbReference type="Gene3D" id="1.10.10.10">
    <property type="entry name" value="Winged helix-like DNA-binding domain superfamily/Winged helix DNA-binding domain"/>
    <property type="match status" value="1"/>
</dbReference>
<gene>
    <name evidence="3" type="ORF">GCM10022402_33020</name>
</gene>
<accession>A0ABP7FZN4</accession>
<organism evidence="3 4">
    <name type="scientific">Salinactinospora qingdaonensis</name>
    <dbReference type="NCBI Taxonomy" id="702744"/>
    <lineage>
        <taxon>Bacteria</taxon>
        <taxon>Bacillati</taxon>
        <taxon>Actinomycetota</taxon>
        <taxon>Actinomycetes</taxon>
        <taxon>Streptosporangiales</taxon>
        <taxon>Nocardiopsidaceae</taxon>
        <taxon>Salinactinospora</taxon>
    </lineage>
</organism>
<sequence>MSTMTESTRATEEPDHPPRLPEPRIIYLVKRVELIARAQLDQITREHGLTTPQYTALSVLRAQPGLSAAQLSRRSFVSPQAMTEMVGALETKGMISRHPDPENRRVLRAYLTDDGRAALEACDRGADLLEEHMLRDVTPQDTTALRRALSACASGLGPLEGTDTARL</sequence>
<evidence type="ECO:0000256" key="1">
    <source>
        <dbReference type="SAM" id="MobiDB-lite"/>
    </source>
</evidence>
<dbReference type="SUPFAM" id="SSF46785">
    <property type="entry name" value="Winged helix' DNA-binding domain"/>
    <property type="match status" value="1"/>
</dbReference>
<dbReference type="PROSITE" id="PS50995">
    <property type="entry name" value="HTH_MARR_2"/>
    <property type="match status" value="1"/>
</dbReference>
<dbReference type="Pfam" id="PF12802">
    <property type="entry name" value="MarR_2"/>
    <property type="match status" value="1"/>
</dbReference>
<comment type="caution">
    <text evidence="3">The sequence shown here is derived from an EMBL/GenBank/DDBJ whole genome shotgun (WGS) entry which is preliminary data.</text>
</comment>
<evidence type="ECO:0000313" key="4">
    <source>
        <dbReference type="Proteomes" id="UP001500908"/>
    </source>
</evidence>
<evidence type="ECO:0000313" key="3">
    <source>
        <dbReference type="EMBL" id="GAA3751313.1"/>
    </source>
</evidence>
<proteinExistence type="predicted"/>
<feature type="compositionally biased region" description="Basic and acidic residues" evidence="1">
    <location>
        <begin position="9"/>
        <end position="22"/>
    </location>
</feature>
<feature type="domain" description="HTH marR-type" evidence="2">
    <location>
        <begin position="22"/>
        <end position="154"/>
    </location>
</feature>